<dbReference type="Proteomes" id="UP000032160">
    <property type="component" value="Chromosome I"/>
</dbReference>
<feature type="transmembrane region" description="Helical" evidence="6">
    <location>
        <begin position="291"/>
        <end position="309"/>
    </location>
</feature>
<feature type="transmembrane region" description="Helical" evidence="6">
    <location>
        <begin position="500"/>
        <end position="519"/>
    </location>
</feature>
<accession>X5MEK8</accession>
<protein>
    <submittedName>
        <fullName evidence="9">DNA internalization-related competence protein ComEC/Rec2</fullName>
    </submittedName>
</protein>
<dbReference type="AlphaFoldDB" id="X5MEK8"/>
<dbReference type="EMBL" id="HG966617">
    <property type="protein sequence ID" value="CDO61012.1"/>
    <property type="molecule type" value="Genomic_DNA"/>
</dbReference>
<dbReference type="GO" id="GO:0005886">
    <property type="term" value="C:plasma membrane"/>
    <property type="evidence" value="ECO:0007669"/>
    <property type="project" value="UniProtKB-SubCell"/>
</dbReference>
<keyword evidence="4 6" id="KW-1133">Transmembrane helix</keyword>
<feature type="transmembrane region" description="Helical" evidence="6">
    <location>
        <begin position="12"/>
        <end position="28"/>
    </location>
</feature>
<feature type="domain" description="DUF4131" evidence="8">
    <location>
        <begin position="33"/>
        <end position="184"/>
    </location>
</feature>
<evidence type="ECO:0000256" key="2">
    <source>
        <dbReference type="ARBA" id="ARBA00022475"/>
    </source>
</evidence>
<keyword evidence="3 6" id="KW-0812">Transmembrane</keyword>
<keyword evidence="2" id="KW-1003">Cell membrane</keyword>
<dbReference type="HOGENOM" id="CLU_011826_1_0_5"/>
<name>X5MEK8_9HYPH</name>
<comment type="subcellular location">
    <subcellularLocation>
        <location evidence="1">Cell membrane</location>
        <topology evidence="1">Multi-pass membrane protein</topology>
    </subcellularLocation>
</comment>
<evidence type="ECO:0000259" key="8">
    <source>
        <dbReference type="Pfam" id="PF13567"/>
    </source>
</evidence>
<feature type="transmembrane region" description="Helical" evidence="6">
    <location>
        <begin position="400"/>
        <end position="425"/>
    </location>
</feature>
<dbReference type="Pfam" id="PF03772">
    <property type="entry name" value="Competence"/>
    <property type="match status" value="1"/>
</dbReference>
<proteinExistence type="predicted"/>
<evidence type="ECO:0000313" key="9">
    <source>
        <dbReference type="EMBL" id="CDO61012.1"/>
    </source>
</evidence>
<evidence type="ECO:0000256" key="1">
    <source>
        <dbReference type="ARBA" id="ARBA00004651"/>
    </source>
</evidence>
<sequence>MKMAGQEQDRLTLWIPVFFGAGVVLYFARQTEPAVWVAPFFLGSTLCALSLVRQSLLPMMVLSAVAALMAGFATADWRAARVDAPALDRAIRSISIEGILLEKTNRAEGGTRVVIAPTRLGRQMKEGMPARIRINVRTQMDRVQPGDVVSVRAGLMPPPGPAAPGAFDFGRQAYFRQLGAVGYALSPLSHVAPAPNTWSACLRFCVSRLRNDLTERIVTALPPPQGAIAAALMTGDRGGIPESVLQDLRDTGLAHLLAISGLHMALFAGAIFWGVRGLLALLPALALRVPIKKWAAAAALIGGFGYLLISGGSVATQRAFVMFTLIFVAVMLDRPAITMRNVALAAMIVMVLTPEAVMEASFQMSFSAAVALVAFYEASRPWLSRWNSAMAERGLVAKGVLYLGGIALTSIVASLATAPFAAFHFNRVVDFGLVANLAAMPIVGFVVMPASLLAFLAIPFGLEAIPLWAAGQGISLITTVADTVASWPGAITAVPAMPDASLALLIVGGLWMALWSTLLRWMGLIGPLLGITLAMTSPYPDVLVDRDAELVAVRDVNEQLALSASRRAGFSAETWLRRDADLRSQKVAAASLFACDAEGCAARHPDIGLISVPRTWRGLVEDCDEAKIIVTDTYAPLACRVPVIIDRSALQRRGSHALYVDAHMPTGVRVVTACDVSGNRPWTRCRP</sequence>
<dbReference type="NCBIfam" id="TIGR00360">
    <property type="entry name" value="ComEC_N-term"/>
    <property type="match status" value="1"/>
</dbReference>
<feature type="transmembrane region" description="Helical" evidence="6">
    <location>
        <begin position="360"/>
        <end position="379"/>
    </location>
</feature>
<feature type="transmembrane region" description="Helical" evidence="6">
    <location>
        <begin position="59"/>
        <end position="77"/>
    </location>
</feature>
<feature type="transmembrane region" description="Helical" evidence="6">
    <location>
        <begin position="437"/>
        <end position="462"/>
    </location>
</feature>
<dbReference type="Pfam" id="PF13567">
    <property type="entry name" value="DUF4131"/>
    <property type="match status" value="1"/>
</dbReference>
<evidence type="ECO:0000256" key="4">
    <source>
        <dbReference type="ARBA" id="ARBA00022989"/>
    </source>
</evidence>
<evidence type="ECO:0000259" key="7">
    <source>
        <dbReference type="Pfam" id="PF03772"/>
    </source>
</evidence>
<dbReference type="KEGG" id="pect:BN1012_Phect2799"/>
<dbReference type="PANTHER" id="PTHR30619">
    <property type="entry name" value="DNA INTERNALIZATION/COMPETENCE PROTEIN COMEC/REC2"/>
    <property type="match status" value="1"/>
</dbReference>
<dbReference type="InterPro" id="IPR052159">
    <property type="entry name" value="Competence_DNA_uptake"/>
</dbReference>
<keyword evidence="5 6" id="KW-0472">Membrane</keyword>
<gene>
    <name evidence="9" type="ORF">BN1012_Phect2799</name>
</gene>
<feature type="transmembrane region" description="Helical" evidence="6">
    <location>
        <begin position="34"/>
        <end position="52"/>
    </location>
</feature>
<dbReference type="InterPro" id="IPR004477">
    <property type="entry name" value="ComEC_N"/>
</dbReference>
<dbReference type="InterPro" id="IPR025405">
    <property type="entry name" value="DUF4131"/>
</dbReference>
<dbReference type="PANTHER" id="PTHR30619:SF1">
    <property type="entry name" value="RECOMBINATION PROTEIN 2"/>
    <property type="match status" value="1"/>
</dbReference>
<dbReference type="STRING" id="1458461.BN1012_Phect2799"/>
<evidence type="ECO:0000256" key="6">
    <source>
        <dbReference type="SAM" id="Phobius"/>
    </source>
</evidence>
<evidence type="ECO:0000256" key="5">
    <source>
        <dbReference type="ARBA" id="ARBA00023136"/>
    </source>
</evidence>
<feature type="transmembrane region" description="Helical" evidence="6">
    <location>
        <begin position="253"/>
        <end position="279"/>
    </location>
</feature>
<organism evidence="9 10">
    <name type="scientific">Candidatus Phaeomarinibacter ectocarpi</name>
    <dbReference type="NCBI Taxonomy" id="1458461"/>
    <lineage>
        <taxon>Bacteria</taxon>
        <taxon>Pseudomonadati</taxon>
        <taxon>Pseudomonadota</taxon>
        <taxon>Alphaproteobacteria</taxon>
        <taxon>Hyphomicrobiales</taxon>
        <taxon>Parvibaculaceae</taxon>
        <taxon>Candidatus Phaeomarinibacter</taxon>
    </lineage>
</organism>
<reference evidence="9 10" key="1">
    <citation type="journal article" date="2014" name="Front. Genet.">
        <title>Genome and metabolic network of "Candidatus Phaeomarinobacter ectocarpi" Ec32, a new candidate genus of Alphaproteobacteria frequently associated with brown algae.</title>
        <authorList>
            <person name="Dittami S.M."/>
            <person name="Barbeyron T."/>
            <person name="Boyen C."/>
            <person name="Cambefort J."/>
            <person name="Collet G."/>
            <person name="Delage L."/>
            <person name="Gobet A."/>
            <person name="Groisillier A."/>
            <person name="Leblanc C."/>
            <person name="Michel G."/>
            <person name="Scornet D."/>
            <person name="Siegel A."/>
            <person name="Tapia J.E."/>
            <person name="Tonon T."/>
        </authorList>
    </citation>
    <scope>NUCLEOTIDE SEQUENCE [LARGE SCALE GENOMIC DNA]</scope>
    <source>
        <strain evidence="9 10">Ec32</strain>
    </source>
</reference>
<keyword evidence="10" id="KW-1185">Reference proteome</keyword>
<feature type="domain" description="ComEC/Rec2-related protein" evidence="7">
    <location>
        <begin position="232"/>
        <end position="516"/>
    </location>
</feature>
<evidence type="ECO:0000313" key="10">
    <source>
        <dbReference type="Proteomes" id="UP000032160"/>
    </source>
</evidence>
<evidence type="ECO:0000256" key="3">
    <source>
        <dbReference type="ARBA" id="ARBA00022692"/>
    </source>
</evidence>
<feature type="transmembrane region" description="Helical" evidence="6">
    <location>
        <begin position="337"/>
        <end position="354"/>
    </location>
</feature>